<reference evidence="1 2" key="1">
    <citation type="submission" date="2020-05" db="EMBL/GenBank/DDBJ databases">
        <title>Bremerella alba sp. nov., a novel planctomycete isolated from the surface of the macroalga Fucus spiralis.</title>
        <authorList>
            <person name="Godinho O."/>
            <person name="Botelho R."/>
            <person name="Albuquerque L."/>
            <person name="Wiegand S."/>
            <person name="Da Costa M.S."/>
            <person name="Lobo-Da-Cunha A."/>
            <person name="Jogler C."/>
            <person name="Lage O.M."/>
        </authorList>
    </citation>
    <scope>NUCLEOTIDE SEQUENCE [LARGE SCALE GENOMIC DNA]</scope>
    <source>
        <strain evidence="1 2">FF15</strain>
    </source>
</reference>
<name>A0A7V9A9X6_9BACT</name>
<gene>
    <name evidence="1" type="ORF">HOV93_52030</name>
</gene>
<protein>
    <submittedName>
        <fullName evidence="1">Uncharacterized protein</fullName>
    </submittedName>
</protein>
<organism evidence="1 2">
    <name type="scientific">Bremerella alba</name>
    <dbReference type="NCBI Taxonomy" id="980252"/>
    <lineage>
        <taxon>Bacteria</taxon>
        <taxon>Pseudomonadati</taxon>
        <taxon>Planctomycetota</taxon>
        <taxon>Planctomycetia</taxon>
        <taxon>Pirellulales</taxon>
        <taxon>Pirellulaceae</taxon>
        <taxon>Bremerella</taxon>
    </lineage>
</organism>
<sequence>MRAGRVTQAGALKVLSIYINELPTTIVWESGYESLEHKVYKYRDNGEVISSSLEPHRDPQGNVLDKDGNVLGVHGVNGNNLRSIGVYTVPKAGTYYVVGELLWAMLLGYLGGKFVLGFRRFQDNQETEAKPTE</sequence>
<proteinExistence type="predicted"/>
<evidence type="ECO:0000313" key="1">
    <source>
        <dbReference type="EMBL" id="MBA2117995.1"/>
    </source>
</evidence>
<dbReference type="EMBL" id="JABRWO010000025">
    <property type="protein sequence ID" value="MBA2117995.1"/>
    <property type="molecule type" value="Genomic_DNA"/>
</dbReference>
<comment type="caution">
    <text evidence="1">The sequence shown here is derived from an EMBL/GenBank/DDBJ whole genome shotgun (WGS) entry which is preliminary data.</text>
</comment>
<dbReference type="AlphaFoldDB" id="A0A7V9A9X6"/>
<dbReference type="RefSeq" id="WP_207399348.1">
    <property type="nucleotide sequence ID" value="NZ_JABRWO010000025.1"/>
</dbReference>
<accession>A0A7V9A9X6</accession>
<evidence type="ECO:0000313" key="2">
    <source>
        <dbReference type="Proteomes" id="UP000551616"/>
    </source>
</evidence>
<keyword evidence="2" id="KW-1185">Reference proteome</keyword>
<dbReference type="Proteomes" id="UP000551616">
    <property type="component" value="Unassembled WGS sequence"/>
</dbReference>